<dbReference type="Proteomes" id="UP000190750">
    <property type="component" value="Unassembled WGS sequence"/>
</dbReference>
<evidence type="ECO:0000313" key="2">
    <source>
        <dbReference type="Proteomes" id="UP000190750"/>
    </source>
</evidence>
<evidence type="ECO:0008006" key="3">
    <source>
        <dbReference type="Google" id="ProtNLM"/>
    </source>
</evidence>
<dbReference type="RefSeq" id="WP_078363634.1">
    <property type="nucleotide sequence ID" value="NZ_MTJN01000002.1"/>
</dbReference>
<organism evidence="1 2">
    <name type="scientific">Rhodoferax fermentans</name>
    <dbReference type="NCBI Taxonomy" id="28066"/>
    <lineage>
        <taxon>Bacteria</taxon>
        <taxon>Pseudomonadati</taxon>
        <taxon>Pseudomonadota</taxon>
        <taxon>Betaproteobacteria</taxon>
        <taxon>Burkholderiales</taxon>
        <taxon>Comamonadaceae</taxon>
        <taxon>Rhodoferax</taxon>
    </lineage>
</organism>
<dbReference type="EMBL" id="MTJN01000002">
    <property type="protein sequence ID" value="OOV05855.1"/>
    <property type="molecule type" value="Genomic_DNA"/>
</dbReference>
<comment type="caution">
    <text evidence="1">The sequence shown here is derived from an EMBL/GenBank/DDBJ whole genome shotgun (WGS) entry which is preliminary data.</text>
</comment>
<gene>
    <name evidence="1" type="ORF">RF819_03230</name>
</gene>
<proteinExistence type="predicted"/>
<sequence length="317" mass="34175">MATTSFPVNPTMTAIAMMYSNPAVTLIADHVMPRIPVAKKFSYSSYDIAQGFTVPQTLVGRKSTPTEVDFTGTLINDETQDFGLDDVVPNDEIEAWASMQKPERGGPINPLDISTMLLTKLVLLDREVRVAGKVFNAANYGGNTATLSGTSQWSDFVNSNPLDAILAALDIPLYRPNVATFGQAAFTKLRQHPAIVQAVYGTAQTRGTVTRAQLAEVLEVQQVLVGAGFVNTARKGQAVNNQRVWGKHAAFLYIDPEAAQASQPTWGFTGQWGTRVAGSLPEPKNGLRGSERARVGESVKEVISAPALGYFFQNVVA</sequence>
<dbReference type="STRING" id="28066.RF819_03230"/>
<evidence type="ECO:0000313" key="1">
    <source>
        <dbReference type="EMBL" id="OOV05855.1"/>
    </source>
</evidence>
<protein>
    <recommendedName>
        <fullName evidence="3">Phage capsid protein</fullName>
    </recommendedName>
</protein>
<keyword evidence="2" id="KW-1185">Reference proteome</keyword>
<dbReference type="OrthoDB" id="572526at2"/>
<name>A0A1T1APA7_RHOFE</name>
<dbReference type="AlphaFoldDB" id="A0A1T1APA7"/>
<dbReference type="InterPro" id="IPR053738">
    <property type="entry name" value="Lambda_capsid_assembly"/>
</dbReference>
<reference evidence="1 2" key="1">
    <citation type="submission" date="2017-01" db="EMBL/GenBank/DDBJ databases">
        <title>Genome sequencing of Rhodoferax fermentans JCM 7819.</title>
        <authorList>
            <person name="Kim Y.J."/>
            <person name="Farh M.E.-A."/>
            <person name="Yang D.-C."/>
        </authorList>
    </citation>
    <scope>NUCLEOTIDE SEQUENCE [LARGE SCALE GENOMIC DNA]</scope>
    <source>
        <strain evidence="1 2">JCM 7819</strain>
    </source>
</reference>
<accession>A0A1T1APA7</accession>
<dbReference type="Gene3D" id="3.90.1690.10">
    <property type="entry name" value="phage-related protein like domain"/>
    <property type="match status" value="1"/>
</dbReference>